<feature type="non-terminal residue" evidence="1">
    <location>
        <position position="1"/>
    </location>
</feature>
<proteinExistence type="predicted"/>
<dbReference type="EMBL" id="LAZR01052006">
    <property type="protein sequence ID" value="KKK83921.1"/>
    <property type="molecule type" value="Genomic_DNA"/>
</dbReference>
<evidence type="ECO:0000313" key="1">
    <source>
        <dbReference type="EMBL" id="KKK83921.1"/>
    </source>
</evidence>
<sequence length="44" mass="4919">VKGLYIESMAQIYPEDRGTNYAVRQGQQMGKMIAEKILSDGLSQ</sequence>
<comment type="caution">
    <text evidence="1">The sequence shown here is derived from an EMBL/GenBank/DDBJ whole genome shotgun (WGS) entry which is preliminary data.</text>
</comment>
<organism evidence="1">
    <name type="scientific">marine sediment metagenome</name>
    <dbReference type="NCBI Taxonomy" id="412755"/>
    <lineage>
        <taxon>unclassified sequences</taxon>
        <taxon>metagenomes</taxon>
        <taxon>ecological metagenomes</taxon>
    </lineage>
</organism>
<evidence type="ECO:0008006" key="2">
    <source>
        <dbReference type="Google" id="ProtNLM"/>
    </source>
</evidence>
<protein>
    <recommendedName>
        <fullName evidence="2">Amine oxidase domain-containing protein</fullName>
    </recommendedName>
</protein>
<reference evidence="1" key="1">
    <citation type="journal article" date="2015" name="Nature">
        <title>Complex archaea that bridge the gap between prokaryotes and eukaryotes.</title>
        <authorList>
            <person name="Spang A."/>
            <person name="Saw J.H."/>
            <person name="Jorgensen S.L."/>
            <person name="Zaremba-Niedzwiedzka K."/>
            <person name="Martijn J."/>
            <person name="Lind A.E."/>
            <person name="van Eijk R."/>
            <person name="Schleper C."/>
            <person name="Guy L."/>
            <person name="Ettema T.J."/>
        </authorList>
    </citation>
    <scope>NUCLEOTIDE SEQUENCE</scope>
</reference>
<name>A0A0F9BHN6_9ZZZZ</name>
<dbReference type="AlphaFoldDB" id="A0A0F9BHN6"/>
<gene>
    <name evidence="1" type="ORF">LCGC14_2788530</name>
</gene>
<accession>A0A0F9BHN6</accession>